<sequence length="74" mass="8184">MRQFLILSLDRNNKPLGTELSPEDRMLLEKVISKRRNPGVSKSEELGVAKKTKAKLKFKSAGSSPVKESLGTTL</sequence>
<keyword evidence="2" id="KW-1185">Reference proteome</keyword>
<organism evidence="1 2">
    <name type="scientific">Trifolium medium</name>
    <dbReference type="NCBI Taxonomy" id="97028"/>
    <lineage>
        <taxon>Eukaryota</taxon>
        <taxon>Viridiplantae</taxon>
        <taxon>Streptophyta</taxon>
        <taxon>Embryophyta</taxon>
        <taxon>Tracheophyta</taxon>
        <taxon>Spermatophyta</taxon>
        <taxon>Magnoliopsida</taxon>
        <taxon>eudicotyledons</taxon>
        <taxon>Gunneridae</taxon>
        <taxon>Pentapetalae</taxon>
        <taxon>rosids</taxon>
        <taxon>fabids</taxon>
        <taxon>Fabales</taxon>
        <taxon>Fabaceae</taxon>
        <taxon>Papilionoideae</taxon>
        <taxon>50 kb inversion clade</taxon>
        <taxon>NPAAA clade</taxon>
        <taxon>Hologalegina</taxon>
        <taxon>IRL clade</taxon>
        <taxon>Trifolieae</taxon>
        <taxon>Trifolium</taxon>
    </lineage>
</organism>
<reference evidence="1 2" key="1">
    <citation type="journal article" date="2018" name="Front. Plant Sci.">
        <title>Red Clover (Trifolium pratense) and Zigzag Clover (T. medium) - A Picture of Genomic Similarities and Differences.</title>
        <authorList>
            <person name="Dluhosova J."/>
            <person name="Istvanek J."/>
            <person name="Nedelnik J."/>
            <person name="Repkova J."/>
        </authorList>
    </citation>
    <scope>NUCLEOTIDE SEQUENCE [LARGE SCALE GENOMIC DNA]</scope>
    <source>
        <strain evidence="2">cv. 10/8</strain>
        <tissue evidence="1">Leaf</tissue>
    </source>
</reference>
<dbReference type="Proteomes" id="UP000265520">
    <property type="component" value="Unassembled WGS sequence"/>
</dbReference>
<proteinExistence type="predicted"/>
<dbReference type="AlphaFoldDB" id="A0A392TL01"/>
<evidence type="ECO:0000313" key="1">
    <source>
        <dbReference type="EMBL" id="MCI61652.1"/>
    </source>
</evidence>
<protein>
    <submittedName>
        <fullName evidence="1">Uncharacterized protein</fullName>
    </submittedName>
</protein>
<feature type="non-terminal residue" evidence="1">
    <location>
        <position position="74"/>
    </location>
</feature>
<evidence type="ECO:0000313" key="2">
    <source>
        <dbReference type="Proteomes" id="UP000265520"/>
    </source>
</evidence>
<comment type="caution">
    <text evidence="1">The sequence shown here is derived from an EMBL/GenBank/DDBJ whole genome shotgun (WGS) entry which is preliminary data.</text>
</comment>
<accession>A0A392TL01</accession>
<dbReference type="EMBL" id="LXQA010603561">
    <property type="protein sequence ID" value="MCI61652.1"/>
    <property type="molecule type" value="Genomic_DNA"/>
</dbReference>
<name>A0A392TL01_9FABA</name>